<proteinExistence type="predicted"/>
<evidence type="ECO:0000313" key="3">
    <source>
        <dbReference type="Proteomes" id="UP000038045"/>
    </source>
</evidence>
<feature type="domain" description="Integrator complex subunit 7 N-terminal" evidence="2">
    <location>
        <begin position="27"/>
        <end position="165"/>
    </location>
</feature>
<sequence>MVSKTNSMIPLNDFLYAIKSDLSLDNKNFSEKLESIPILLDLHPLSSYVTPIFYRLVEVFIVCDNKTKLRILNICKKCRHHFDAITDFSHIVGPLYRPLYSNDDYARVLNANLLALFSKYISKDDVIVEIIKENIYSPDPNISKIAFAVMTEYVQAFTDYAQSLVVLLMESFYNYPSERVTIPFFQELVDVCCNLSISVVHVDIAFEKFLSEIYLRTRPELDIYLFKFVVHISVDSYKKMDIVLSKVLEHIELTDDIIKRSALVKLIKKFIDGNFRWPEHIIHAQFEVIETLLKEGPTNAKLVSMLFDYLTLLIPNSIVGFKIIFDFLYKYIGINPDVMNTRVAMVYNNLFKIFDAYEFSELIDEEKLKFLLTNIYVDSEVAYKALRSYIISNRDFEPRDVLFKLCCESRKESEREDKLNLAFSVLRTLIYFEPKFTKDILTLAMEIIKEKKGLHLESCYQLIYCMGVTETIPIDSWIVKMEEIEPALLYKIASIAFINGHWSVSCEITKILSRVISGLSQNSLIMLNIIKLMSESSIDMLTYNELENSIDNQELAIGTFEEMLLQNNKSRNMSMIVEFLKNRSRLFKILMSTVSYFNETHTEVFQDHSGIQEYQKFLHEELQYDIVDLDDYSKITDTLISQSIDADYETRLQLEFLNEQILFFKSLLLLLVGDNVIDYIDVVAEKEKDYTEALLSEKNTGFNLEDIEIIEDCEKDDKDKEAPDNNDKEIKKNTYVPKLWGMPIFKDNEEVVTKKMKRDSPPSNEMPKVPNNSVNDSQIYKNSSKSMDPSEIGLTKADMKYIQSRLELAGVVRYQESKKEYSNSKIKMHTSQLFIKYLGEENWEKCKNIADIIEKMNPTDLKEFLNLRDKVFECLSYAFVDYRVMIPFIFYKRSNTVVQLDICPKEEIDNGILLPDGGVSLNVEAIINFTTIHYKFSRMEIELIHYEDGVLKKSIVKEGSKGSDNYFKETFFLNIEKNGCLKMTLSGFETRSEDYYQLAERSINYRTTKD</sequence>
<evidence type="ECO:0000256" key="1">
    <source>
        <dbReference type="SAM" id="MobiDB-lite"/>
    </source>
</evidence>
<dbReference type="SUPFAM" id="SSF48371">
    <property type="entry name" value="ARM repeat"/>
    <property type="match status" value="1"/>
</dbReference>
<organism evidence="3 4">
    <name type="scientific">Parastrongyloides trichosuri</name>
    <name type="common">Possum-specific nematode worm</name>
    <dbReference type="NCBI Taxonomy" id="131310"/>
    <lineage>
        <taxon>Eukaryota</taxon>
        <taxon>Metazoa</taxon>
        <taxon>Ecdysozoa</taxon>
        <taxon>Nematoda</taxon>
        <taxon>Chromadorea</taxon>
        <taxon>Rhabditida</taxon>
        <taxon>Tylenchina</taxon>
        <taxon>Panagrolaimomorpha</taxon>
        <taxon>Strongyloidoidea</taxon>
        <taxon>Strongyloididae</taxon>
        <taxon>Parastrongyloides</taxon>
    </lineage>
</organism>
<reference evidence="4" key="1">
    <citation type="submission" date="2017-02" db="UniProtKB">
        <authorList>
            <consortium name="WormBaseParasite"/>
        </authorList>
    </citation>
    <scope>IDENTIFICATION</scope>
</reference>
<dbReference type="Pfam" id="PF24436">
    <property type="entry name" value="INTS7_N"/>
    <property type="match status" value="1"/>
</dbReference>
<evidence type="ECO:0000259" key="2">
    <source>
        <dbReference type="Pfam" id="PF24436"/>
    </source>
</evidence>
<dbReference type="AlphaFoldDB" id="A0A0N4ZWF2"/>
<accession>A0A0N4ZWF2</accession>
<dbReference type="InterPro" id="IPR016024">
    <property type="entry name" value="ARM-type_fold"/>
</dbReference>
<dbReference type="InterPro" id="IPR056516">
    <property type="entry name" value="INTS7_N"/>
</dbReference>
<name>A0A0N4ZWF2_PARTI</name>
<feature type="region of interest" description="Disordered" evidence="1">
    <location>
        <begin position="756"/>
        <end position="776"/>
    </location>
</feature>
<evidence type="ECO:0000313" key="4">
    <source>
        <dbReference type="WBParaSite" id="PTRK_0001298300.1"/>
    </source>
</evidence>
<dbReference type="WBParaSite" id="PTRK_0001298300.1">
    <property type="protein sequence ID" value="PTRK_0001298300.1"/>
    <property type="gene ID" value="PTRK_0001298300"/>
</dbReference>
<keyword evidence="3" id="KW-1185">Reference proteome</keyword>
<protein>
    <submittedName>
        <fullName evidence="4">Non-specific serine/threonine protein kinase</fullName>
    </submittedName>
</protein>
<dbReference type="Proteomes" id="UP000038045">
    <property type="component" value="Unplaced"/>
</dbReference>